<dbReference type="PANTHER" id="PTHR38474:SF1">
    <property type="entry name" value="SLR0299 PROTEIN"/>
    <property type="match status" value="1"/>
</dbReference>
<feature type="active site" description="Proton acceptor" evidence="1">
    <location>
        <position position="188"/>
    </location>
</feature>
<dbReference type="Proteomes" id="UP001348817">
    <property type="component" value="Chromosome"/>
</dbReference>
<dbReference type="SUPFAM" id="SSF52777">
    <property type="entry name" value="CoA-dependent acyltransferases"/>
    <property type="match status" value="1"/>
</dbReference>
<dbReference type="GO" id="GO:0008811">
    <property type="term" value="F:chloramphenicol O-acetyltransferase activity"/>
    <property type="evidence" value="ECO:0007669"/>
    <property type="project" value="InterPro"/>
</dbReference>
<sequence>MKRILDIENWNRKEHYEFFSAMNQPFFGLVVPVDCTKAYAYAKETGVSFYAYYLYQATRALNAVENLRYRIEDGQVVEYDCVHPSTTVGREDHTFGICFFEYSEDFGQFRKNLDAAQADIRARSGICLDESTSRKDTIHVSAVPWVDFTGLRHEYDSRYEDSIPKMSFGKMTESEGKRKMSVSLDAHHGLVDGWHASQFFELFQRYLDGE</sequence>
<dbReference type="InterPro" id="IPR001707">
    <property type="entry name" value="Cmp_AcTrfase"/>
</dbReference>
<dbReference type="PIRSF" id="PIRSF000440">
    <property type="entry name" value="CAT"/>
    <property type="match status" value="1"/>
</dbReference>
<organism evidence="2 3">
    <name type="scientific">Fulvitalea axinellae</name>
    <dbReference type="NCBI Taxonomy" id="1182444"/>
    <lineage>
        <taxon>Bacteria</taxon>
        <taxon>Pseudomonadati</taxon>
        <taxon>Bacteroidota</taxon>
        <taxon>Cytophagia</taxon>
        <taxon>Cytophagales</taxon>
        <taxon>Persicobacteraceae</taxon>
        <taxon>Fulvitalea</taxon>
    </lineage>
</organism>
<evidence type="ECO:0000313" key="3">
    <source>
        <dbReference type="Proteomes" id="UP001348817"/>
    </source>
</evidence>
<gene>
    <name evidence="2" type="ORF">FUAX_35570</name>
</gene>
<evidence type="ECO:0000256" key="1">
    <source>
        <dbReference type="PIRSR" id="PIRSR000440-1"/>
    </source>
</evidence>
<dbReference type="PANTHER" id="PTHR38474">
    <property type="entry name" value="SLR0299 PROTEIN"/>
    <property type="match status" value="1"/>
</dbReference>
<dbReference type="RefSeq" id="WP_338392640.1">
    <property type="nucleotide sequence ID" value="NZ_AP025314.1"/>
</dbReference>
<keyword evidence="3" id="KW-1185">Reference proteome</keyword>
<accession>A0AAU9DJ01</accession>
<reference evidence="2 3" key="1">
    <citation type="submission" date="2021-12" db="EMBL/GenBank/DDBJ databases">
        <title>Genome sequencing of bacteria with rrn-lacking chromosome and rrn-plasmid.</title>
        <authorList>
            <person name="Anda M."/>
            <person name="Iwasaki W."/>
        </authorList>
    </citation>
    <scope>NUCLEOTIDE SEQUENCE [LARGE SCALE GENOMIC DNA]</scope>
    <source>
        <strain evidence="2 3">DSM 100852</strain>
    </source>
</reference>
<proteinExistence type="predicted"/>
<evidence type="ECO:0000313" key="2">
    <source>
        <dbReference type="EMBL" id="BDD11125.1"/>
    </source>
</evidence>
<dbReference type="SMART" id="SM01059">
    <property type="entry name" value="CAT"/>
    <property type="match status" value="1"/>
</dbReference>
<name>A0AAU9DJ01_9BACT</name>
<dbReference type="Gene3D" id="3.30.559.10">
    <property type="entry name" value="Chloramphenicol acetyltransferase-like domain"/>
    <property type="match status" value="1"/>
</dbReference>
<dbReference type="InterPro" id="IPR023213">
    <property type="entry name" value="CAT-like_dom_sf"/>
</dbReference>
<protein>
    <submittedName>
        <fullName evidence="2">Chloramphenicol acetyltransferase</fullName>
    </submittedName>
</protein>
<dbReference type="KEGG" id="fax:FUAX_35570"/>
<dbReference type="Pfam" id="PF00302">
    <property type="entry name" value="CAT"/>
    <property type="match status" value="1"/>
</dbReference>
<dbReference type="EMBL" id="AP025314">
    <property type="protein sequence ID" value="BDD11125.1"/>
    <property type="molecule type" value="Genomic_DNA"/>
</dbReference>
<dbReference type="AlphaFoldDB" id="A0AAU9DJ01"/>